<dbReference type="KEGG" id="cmah:C1I91_20930"/>
<keyword evidence="1" id="KW-0472">Membrane</keyword>
<dbReference type="EMBL" id="CP025746">
    <property type="protein sequence ID" value="QAA33898.1"/>
    <property type="molecule type" value="Genomic_DNA"/>
</dbReference>
<dbReference type="PANTHER" id="PTHR12558">
    <property type="entry name" value="CELL DIVISION CYCLE 16,23,27"/>
    <property type="match status" value="1"/>
</dbReference>
<keyword evidence="3" id="KW-1185">Reference proteome</keyword>
<dbReference type="InterPro" id="IPR011990">
    <property type="entry name" value="TPR-like_helical_dom_sf"/>
</dbReference>
<reference evidence="2 3" key="1">
    <citation type="submission" date="2018-01" db="EMBL/GenBank/DDBJ databases">
        <title>Genome Sequencing and Assembly of Anaerobacter polyendosporus strain CT4.</title>
        <authorList>
            <person name="Tachaapaikoon C."/>
            <person name="Sutheeworapong S."/>
            <person name="Jenjaroenpun P."/>
            <person name="Wongsurawat T."/>
            <person name="Nookeaw I."/>
            <person name="Cheawchanlertfa P."/>
            <person name="Kosugi A."/>
            <person name="Cheevadhanarak S."/>
            <person name="Ratanakhanokchai K."/>
        </authorList>
    </citation>
    <scope>NUCLEOTIDE SEQUENCE [LARGE SCALE GENOMIC DNA]</scope>
    <source>
        <strain evidence="2 3">CT4</strain>
    </source>
</reference>
<dbReference type="SMART" id="SM00028">
    <property type="entry name" value="TPR"/>
    <property type="match status" value="7"/>
</dbReference>
<name>A0A410DY27_9CLOT</name>
<evidence type="ECO:0000313" key="2">
    <source>
        <dbReference type="EMBL" id="QAA33898.1"/>
    </source>
</evidence>
<dbReference type="SUPFAM" id="SSF48452">
    <property type="entry name" value="TPR-like"/>
    <property type="match status" value="2"/>
</dbReference>
<proteinExistence type="predicted"/>
<organism evidence="2 3">
    <name type="scientific">Clostridium manihotivorum</name>
    <dbReference type="NCBI Taxonomy" id="2320868"/>
    <lineage>
        <taxon>Bacteria</taxon>
        <taxon>Bacillati</taxon>
        <taxon>Bacillota</taxon>
        <taxon>Clostridia</taxon>
        <taxon>Eubacteriales</taxon>
        <taxon>Clostridiaceae</taxon>
        <taxon>Clostridium</taxon>
    </lineage>
</organism>
<evidence type="ECO:0000313" key="3">
    <source>
        <dbReference type="Proteomes" id="UP000286268"/>
    </source>
</evidence>
<dbReference type="RefSeq" id="WP_128214619.1">
    <property type="nucleotide sequence ID" value="NZ_CP025746.1"/>
</dbReference>
<dbReference type="InterPro" id="IPR019734">
    <property type="entry name" value="TPR_rpt"/>
</dbReference>
<dbReference type="AlphaFoldDB" id="A0A410DY27"/>
<dbReference type="Pfam" id="PF13181">
    <property type="entry name" value="TPR_8"/>
    <property type="match status" value="2"/>
</dbReference>
<keyword evidence="1" id="KW-1133">Transmembrane helix</keyword>
<sequence>MSKFTEFLKSVFKRISSRVRNINLSFLKNSYKDKFIPMLKKIKGFKLNKFKNGLKNVNFKNKKFKIAALVVALLIVIAVPTSYYYYRQAQDQTVKIATNKAEQYFYKNEYDKAIAEYTKLNEKETWPLWDVKIAEIYSVEGKLDKSREILKKALAKRDSYIEKNGEKKKDFKEKDEYLLNYIVFTDYMNKDFDEALKQGDAALSKYKAYKPLIKTMFSTYMSNNKVDKAKALIDTYPVDTKSAYDMADYSRMKMLVDNWDDGFKYLEKAWNLDKDEYKVYDVLSQIASYNRDMLLEKLIALKEKNKDSVAYNMWLAKVYSMTSETADDAIKYLDALKDKDTGKIEVNLIKAAALQKTKNTKEADQLLDKVIESNKEDYRVYHTAAWYYLDKGDYKKALEYCNDSILKNKDYPDNYGFLMPEILKKMNKNEEAEPFFRTALLKEPYNYNILLNIANYYWYTTQDLNKAYEFFYKASLIKPNDSEIVYNMAIIKLKEDKKDECVELLKKAVSLNESEPKYHRTLGTIYLGQNKNADAIKEIRYAYAADKNDILTLNNAGCFYISINGDLERGMVNLKAAYTGILDSTDEYTKKTITDNYEKAKKIYDDYNKENGDTLKVPDFTLFY</sequence>
<dbReference type="OrthoDB" id="1949098at2"/>
<evidence type="ECO:0000256" key="1">
    <source>
        <dbReference type="SAM" id="Phobius"/>
    </source>
</evidence>
<keyword evidence="1" id="KW-0812">Transmembrane</keyword>
<dbReference type="PANTHER" id="PTHR12558:SF13">
    <property type="entry name" value="CELL DIVISION CYCLE PROTEIN 27 HOMOLOG"/>
    <property type="match status" value="1"/>
</dbReference>
<dbReference type="Gene3D" id="1.25.40.10">
    <property type="entry name" value="Tetratricopeptide repeat domain"/>
    <property type="match status" value="3"/>
</dbReference>
<accession>A0A410DY27</accession>
<protein>
    <submittedName>
        <fullName evidence="2">Uncharacterized protein</fullName>
    </submittedName>
</protein>
<dbReference type="Proteomes" id="UP000286268">
    <property type="component" value="Chromosome"/>
</dbReference>
<gene>
    <name evidence="2" type="ORF">C1I91_20930</name>
</gene>
<feature type="transmembrane region" description="Helical" evidence="1">
    <location>
        <begin position="66"/>
        <end position="86"/>
    </location>
</feature>